<comment type="caution">
    <text evidence="1">The sequence shown here is derived from an EMBL/GenBank/DDBJ whole genome shotgun (WGS) entry which is preliminary data.</text>
</comment>
<keyword evidence="2" id="KW-1185">Reference proteome</keyword>
<reference evidence="1" key="1">
    <citation type="submission" date="2022-02" db="EMBL/GenBank/DDBJ databases">
        <title>Plant Genome Project.</title>
        <authorList>
            <person name="Zhang R.-G."/>
        </authorList>
    </citation>
    <scope>NUCLEOTIDE SEQUENCE</scope>
    <source>
        <strain evidence="1">AT1</strain>
    </source>
</reference>
<accession>A0ACC0PD61</accession>
<organism evidence="1 2">
    <name type="scientific">Rhododendron molle</name>
    <name type="common">Chinese azalea</name>
    <name type="synonym">Azalea mollis</name>
    <dbReference type="NCBI Taxonomy" id="49168"/>
    <lineage>
        <taxon>Eukaryota</taxon>
        <taxon>Viridiplantae</taxon>
        <taxon>Streptophyta</taxon>
        <taxon>Embryophyta</taxon>
        <taxon>Tracheophyta</taxon>
        <taxon>Spermatophyta</taxon>
        <taxon>Magnoliopsida</taxon>
        <taxon>eudicotyledons</taxon>
        <taxon>Gunneridae</taxon>
        <taxon>Pentapetalae</taxon>
        <taxon>asterids</taxon>
        <taxon>Ericales</taxon>
        <taxon>Ericaceae</taxon>
        <taxon>Ericoideae</taxon>
        <taxon>Rhodoreae</taxon>
        <taxon>Rhododendron</taxon>
    </lineage>
</organism>
<evidence type="ECO:0000313" key="2">
    <source>
        <dbReference type="Proteomes" id="UP001062846"/>
    </source>
</evidence>
<dbReference type="EMBL" id="CM046390">
    <property type="protein sequence ID" value="KAI8563076.1"/>
    <property type="molecule type" value="Genomic_DNA"/>
</dbReference>
<proteinExistence type="predicted"/>
<dbReference type="Proteomes" id="UP001062846">
    <property type="component" value="Chromosome 3"/>
</dbReference>
<sequence>MFFVKSVYDLWEADTFNQNFGLGSLWRNLSPPKVEIFSWMACQNRITTGSVPERKNVILGVDEHALACPFCLRELETPVHVLLSRPFSTYIWSKIANWWNLAWVTPSNLLELSSWWFSSRFKKLEKHLWECCFYATLWSIWLVRNDVIFKNIVVDRNQMEELIKTRAALWIKAKFDLKGYTVEDIKRNLDSVRRLII</sequence>
<name>A0ACC0PD61_RHOML</name>
<gene>
    <name evidence="1" type="ORF">RHMOL_Rhmol03G0085300</name>
</gene>
<evidence type="ECO:0000313" key="1">
    <source>
        <dbReference type="EMBL" id="KAI8563076.1"/>
    </source>
</evidence>
<protein>
    <submittedName>
        <fullName evidence="1">Uncharacterized protein</fullName>
    </submittedName>
</protein>